<gene>
    <name evidence="1" type="ORF">GCM10011611_32220</name>
</gene>
<reference evidence="1" key="1">
    <citation type="journal article" date="2014" name="Int. J. Syst. Evol. Microbiol.">
        <title>Complete genome sequence of Corynebacterium casei LMG S-19264T (=DSM 44701T), isolated from a smear-ripened cheese.</title>
        <authorList>
            <consortium name="US DOE Joint Genome Institute (JGI-PGF)"/>
            <person name="Walter F."/>
            <person name="Albersmeier A."/>
            <person name="Kalinowski J."/>
            <person name="Ruckert C."/>
        </authorList>
    </citation>
    <scope>NUCLEOTIDE SEQUENCE</scope>
    <source>
        <strain evidence="1">CGMCC 1.15725</strain>
    </source>
</reference>
<evidence type="ECO:0000313" key="2">
    <source>
        <dbReference type="Proteomes" id="UP000646365"/>
    </source>
</evidence>
<name>A0A8J2YVB5_9PROT</name>
<organism evidence="1 2">
    <name type="scientific">Aliidongia dinghuensis</name>
    <dbReference type="NCBI Taxonomy" id="1867774"/>
    <lineage>
        <taxon>Bacteria</taxon>
        <taxon>Pseudomonadati</taxon>
        <taxon>Pseudomonadota</taxon>
        <taxon>Alphaproteobacteria</taxon>
        <taxon>Rhodospirillales</taxon>
        <taxon>Dongiaceae</taxon>
        <taxon>Aliidongia</taxon>
    </lineage>
</organism>
<accession>A0A8J2YVB5</accession>
<protein>
    <submittedName>
        <fullName evidence="1">Uncharacterized protein</fullName>
    </submittedName>
</protein>
<evidence type="ECO:0000313" key="1">
    <source>
        <dbReference type="EMBL" id="GGF23681.1"/>
    </source>
</evidence>
<dbReference type="AlphaFoldDB" id="A0A8J2YVB5"/>
<dbReference type="Proteomes" id="UP000646365">
    <property type="component" value="Unassembled WGS sequence"/>
</dbReference>
<sequence>MAFVYIGNTALSVQGPVSGKAYRFDRPGARLEVDPRDRILLASLRQLRQVL</sequence>
<comment type="caution">
    <text evidence="1">The sequence shown here is derived from an EMBL/GenBank/DDBJ whole genome shotgun (WGS) entry which is preliminary data.</text>
</comment>
<reference evidence="1" key="2">
    <citation type="submission" date="2020-09" db="EMBL/GenBank/DDBJ databases">
        <authorList>
            <person name="Sun Q."/>
            <person name="Zhou Y."/>
        </authorList>
    </citation>
    <scope>NUCLEOTIDE SEQUENCE</scope>
    <source>
        <strain evidence="1">CGMCC 1.15725</strain>
    </source>
</reference>
<proteinExistence type="predicted"/>
<keyword evidence="2" id="KW-1185">Reference proteome</keyword>
<dbReference type="RefSeq" id="WP_189047553.1">
    <property type="nucleotide sequence ID" value="NZ_BMJQ01000008.1"/>
</dbReference>
<dbReference type="EMBL" id="BMJQ01000008">
    <property type="protein sequence ID" value="GGF23681.1"/>
    <property type="molecule type" value="Genomic_DNA"/>
</dbReference>